<dbReference type="eggNOG" id="COG3706">
    <property type="taxonomic scope" value="Bacteria"/>
</dbReference>
<name>Q24XX4_DESHY</name>
<dbReference type="InterPro" id="IPR000014">
    <property type="entry name" value="PAS"/>
</dbReference>
<sequence length="320" mass="35519">MNHKMLNGNISPHLFRVVFENSPIGLVVVNEDTSLKRINNYMLATFNIDPQDFHERMLGNAFQCSDIYLTGKSCGEGGHCHDCGLRKVLSTAMLEGANILETVVEHDFIIDGTNRKKWFKVSASRVETDDEVLGILSFVDITTQMEYEELLKNLLSLDAATGAMNKYALINSLKNLTTGKEGLTVAMIDIDDFKLVNDRYGHLTGDRVLNLFCSVAFTNTRKQDIVGRFGGEEFMLIFPDMVSRLVIKALQRISTSFRTACMNELGFSPTFSVGVAEFSTKKMAGMTIDAIIAEADENLYASKNAGKNRVTAFGSSQVFK</sequence>
<dbReference type="CDD" id="cd01949">
    <property type="entry name" value="GGDEF"/>
    <property type="match status" value="1"/>
</dbReference>
<dbReference type="Pfam" id="PF00990">
    <property type="entry name" value="GGDEF"/>
    <property type="match status" value="1"/>
</dbReference>
<dbReference type="NCBIfam" id="TIGR00254">
    <property type="entry name" value="GGDEF"/>
    <property type="match status" value="1"/>
</dbReference>
<feature type="domain" description="GGDEF" evidence="1">
    <location>
        <begin position="181"/>
        <end position="315"/>
    </location>
</feature>
<dbReference type="AlphaFoldDB" id="Q24XX4"/>
<dbReference type="EMBL" id="AP008230">
    <property type="protein sequence ID" value="BAE83118.1"/>
    <property type="molecule type" value="Genomic_DNA"/>
</dbReference>
<proteinExistence type="predicted"/>
<dbReference type="Gene3D" id="3.30.70.270">
    <property type="match status" value="1"/>
</dbReference>
<dbReference type="Gene3D" id="3.30.450.20">
    <property type="entry name" value="PAS domain"/>
    <property type="match status" value="1"/>
</dbReference>
<protein>
    <recommendedName>
        <fullName evidence="1">GGDEF domain-containing protein</fullName>
    </recommendedName>
</protein>
<dbReference type="KEGG" id="dsy:DSY1329"/>
<dbReference type="PROSITE" id="PS50887">
    <property type="entry name" value="GGDEF"/>
    <property type="match status" value="1"/>
</dbReference>
<dbReference type="InterPro" id="IPR035965">
    <property type="entry name" value="PAS-like_dom_sf"/>
</dbReference>
<reference evidence="2 3" key="1">
    <citation type="journal article" date="2006" name="J. Bacteriol.">
        <title>Complete genome sequence of the dehalorespiring bacterium Desulfitobacterium hafniense Y51 and comparison with Dehalococcoides ethenogenes 195.</title>
        <authorList>
            <person name="Nonaka H."/>
            <person name="Keresztes G."/>
            <person name="Shinoda Y."/>
            <person name="Ikenaga Y."/>
            <person name="Abe M."/>
            <person name="Naito K."/>
            <person name="Inatomi K."/>
            <person name="Furukawa K."/>
            <person name="Inui M."/>
            <person name="Yukawa H."/>
        </authorList>
    </citation>
    <scope>NUCLEOTIDE SEQUENCE [LARGE SCALE GENOMIC DNA]</scope>
    <source>
        <strain evidence="2 3">Y51</strain>
    </source>
</reference>
<dbReference type="Proteomes" id="UP000001946">
    <property type="component" value="Chromosome"/>
</dbReference>
<dbReference type="InterPro" id="IPR043128">
    <property type="entry name" value="Rev_trsase/Diguanyl_cyclase"/>
</dbReference>
<organism evidence="2 3">
    <name type="scientific">Desulfitobacterium hafniense (strain Y51)</name>
    <dbReference type="NCBI Taxonomy" id="138119"/>
    <lineage>
        <taxon>Bacteria</taxon>
        <taxon>Bacillati</taxon>
        <taxon>Bacillota</taxon>
        <taxon>Clostridia</taxon>
        <taxon>Eubacteriales</taxon>
        <taxon>Desulfitobacteriaceae</taxon>
        <taxon>Desulfitobacterium</taxon>
    </lineage>
</organism>
<dbReference type="InterPro" id="IPR050469">
    <property type="entry name" value="Diguanylate_Cyclase"/>
</dbReference>
<dbReference type="PANTHER" id="PTHR45138">
    <property type="entry name" value="REGULATORY COMPONENTS OF SENSORY TRANSDUCTION SYSTEM"/>
    <property type="match status" value="1"/>
</dbReference>
<dbReference type="SMART" id="SM00267">
    <property type="entry name" value="GGDEF"/>
    <property type="match status" value="1"/>
</dbReference>
<evidence type="ECO:0000313" key="2">
    <source>
        <dbReference type="EMBL" id="BAE83118.1"/>
    </source>
</evidence>
<dbReference type="InterPro" id="IPR000160">
    <property type="entry name" value="GGDEF_dom"/>
</dbReference>
<dbReference type="GO" id="GO:0052621">
    <property type="term" value="F:diguanylate cyclase activity"/>
    <property type="evidence" value="ECO:0007669"/>
    <property type="project" value="TreeGrafter"/>
</dbReference>
<dbReference type="SUPFAM" id="SSF55785">
    <property type="entry name" value="PYP-like sensor domain (PAS domain)"/>
    <property type="match status" value="1"/>
</dbReference>
<evidence type="ECO:0000313" key="3">
    <source>
        <dbReference type="Proteomes" id="UP000001946"/>
    </source>
</evidence>
<accession>Q24XX4</accession>
<evidence type="ECO:0000259" key="1">
    <source>
        <dbReference type="PROSITE" id="PS50887"/>
    </source>
</evidence>
<gene>
    <name evidence="2" type="ordered locus">DSY1329</name>
</gene>
<dbReference type="PANTHER" id="PTHR45138:SF9">
    <property type="entry name" value="DIGUANYLATE CYCLASE DGCM-RELATED"/>
    <property type="match status" value="1"/>
</dbReference>
<dbReference type="InterPro" id="IPR029787">
    <property type="entry name" value="Nucleotide_cyclase"/>
</dbReference>
<dbReference type="SUPFAM" id="SSF55073">
    <property type="entry name" value="Nucleotide cyclase"/>
    <property type="match status" value="1"/>
</dbReference>
<keyword evidence="3" id="KW-1185">Reference proteome</keyword>
<dbReference type="HOGENOM" id="CLU_876737_0_0_9"/>
<dbReference type="Pfam" id="PF13188">
    <property type="entry name" value="PAS_8"/>
    <property type="match status" value="1"/>
</dbReference>
<dbReference type="STRING" id="138119.DSY1329"/>